<proteinExistence type="predicted"/>
<dbReference type="InterPro" id="IPR007077">
    <property type="entry name" value="TfoX_C"/>
</dbReference>
<dbReference type="Proteomes" id="UP000774130">
    <property type="component" value="Unassembled WGS sequence"/>
</dbReference>
<gene>
    <name evidence="2" type="ORF">KUA55_08910</name>
</gene>
<dbReference type="EMBL" id="JAHUZB010000003">
    <property type="protein sequence ID" value="MBV7390798.1"/>
    <property type="molecule type" value="Genomic_DNA"/>
</dbReference>
<evidence type="ECO:0000259" key="1">
    <source>
        <dbReference type="Pfam" id="PF04994"/>
    </source>
</evidence>
<reference evidence="2 3" key="1">
    <citation type="submission" date="2021-06" db="EMBL/GenBank/DDBJ databases">
        <title>Enterococcus alishanensis sp. nov., a novel lactic acid bacterium isolated from fresh coffee beans.</title>
        <authorList>
            <person name="Chen Y.-S."/>
        </authorList>
    </citation>
    <scope>NUCLEOTIDE SEQUENCE [LARGE SCALE GENOMIC DNA]</scope>
    <source>
        <strain evidence="2 3">ALS3</strain>
    </source>
</reference>
<dbReference type="RefSeq" id="WP_218325851.1">
    <property type="nucleotide sequence ID" value="NZ_JAHUZB010000003.1"/>
</dbReference>
<dbReference type="Pfam" id="PF04994">
    <property type="entry name" value="TfoX_C"/>
    <property type="match status" value="1"/>
</dbReference>
<feature type="domain" description="TfoX C-terminal" evidence="1">
    <location>
        <begin position="2"/>
        <end position="79"/>
    </location>
</feature>
<protein>
    <submittedName>
        <fullName evidence="2">TfoX/Sxy family protein</fullName>
    </submittedName>
</protein>
<comment type="caution">
    <text evidence="2">The sequence shown here is derived from an EMBL/GenBank/DDBJ whole genome shotgun (WGS) entry which is preliminary data.</text>
</comment>
<evidence type="ECO:0000313" key="2">
    <source>
        <dbReference type="EMBL" id="MBV7390798.1"/>
    </source>
</evidence>
<dbReference type="PANTHER" id="PTHR36121:SF1">
    <property type="entry name" value="PROTEIN SXY"/>
    <property type="match status" value="1"/>
</dbReference>
<organism evidence="2 3">
    <name type="scientific">Enterococcus alishanensis</name>
    <dbReference type="NCBI Taxonomy" id="1303817"/>
    <lineage>
        <taxon>Bacteria</taxon>
        <taxon>Bacillati</taxon>
        <taxon>Bacillota</taxon>
        <taxon>Bacilli</taxon>
        <taxon>Lactobacillales</taxon>
        <taxon>Enterococcaceae</taxon>
        <taxon>Enterococcus</taxon>
    </lineage>
</organism>
<sequence>MKISEMKNLGPVAEEKLMAVGINDSQALKEVGTETAFLKVRHLVDEGACLHFLYGLDAAILDIPKKELTHQRKKSLKEFFNELK</sequence>
<name>A0ABS6TD08_9ENTE</name>
<evidence type="ECO:0000313" key="3">
    <source>
        <dbReference type="Proteomes" id="UP000774130"/>
    </source>
</evidence>
<dbReference type="PANTHER" id="PTHR36121">
    <property type="entry name" value="PROTEIN SXY"/>
    <property type="match status" value="1"/>
</dbReference>
<dbReference type="InterPro" id="IPR047525">
    <property type="entry name" value="TfoX-like"/>
</dbReference>
<keyword evidence="3" id="KW-1185">Reference proteome</keyword>
<accession>A0ABS6TD08</accession>